<dbReference type="EMBL" id="BAABLO010000004">
    <property type="protein sequence ID" value="GAA4716288.1"/>
    <property type="molecule type" value="Genomic_DNA"/>
</dbReference>
<reference evidence="2" key="1">
    <citation type="journal article" date="2019" name="Int. J. Syst. Evol. Microbiol.">
        <title>The Global Catalogue of Microorganisms (GCM) 10K type strain sequencing project: providing services to taxonomists for standard genome sequencing and annotation.</title>
        <authorList>
            <consortium name="The Broad Institute Genomics Platform"/>
            <consortium name="The Broad Institute Genome Sequencing Center for Infectious Disease"/>
            <person name="Wu L."/>
            <person name="Ma J."/>
        </authorList>
    </citation>
    <scope>NUCLEOTIDE SEQUENCE [LARGE SCALE GENOMIC DNA]</scope>
    <source>
        <strain evidence="2">JCM 18961</strain>
    </source>
</reference>
<protein>
    <recommendedName>
        <fullName evidence="3">LamG-like jellyroll fold domain-containing protein</fullName>
    </recommendedName>
</protein>
<dbReference type="Gene3D" id="2.60.120.200">
    <property type="match status" value="1"/>
</dbReference>
<evidence type="ECO:0008006" key="3">
    <source>
        <dbReference type="Google" id="ProtNLM"/>
    </source>
</evidence>
<dbReference type="Pfam" id="PF13385">
    <property type="entry name" value="Laminin_G_3"/>
    <property type="match status" value="1"/>
</dbReference>
<name>A0ABP8XVP0_9MICO</name>
<evidence type="ECO:0000313" key="2">
    <source>
        <dbReference type="Proteomes" id="UP001500556"/>
    </source>
</evidence>
<dbReference type="Proteomes" id="UP001500556">
    <property type="component" value="Unassembled WGS sequence"/>
</dbReference>
<sequence>MTYRGLRCKEVGRTGRGVAVVIAAIVAIAGTGAAAASAATTYRCPLTMGVVCDVPLSGGVHGDVLIGDGYGFNLRGNGAAGYVQVDNSGTIPMGKFPISFSVEVKGVGIPSSSVGDYDVVRGTPAGNWKIEVVAKNNRTTARAACFFKGASGKATAAGGPDLNTRQGQWTTITCTDTGSAVELRVDGVLAKRVAVSTGMIPNPGPMLVGAKDTSGGDQFSGYARNVQIDIP</sequence>
<keyword evidence="2" id="KW-1185">Reference proteome</keyword>
<comment type="caution">
    <text evidence="1">The sequence shown here is derived from an EMBL/GenBank/DDBJ whole genome shotgun (WGS) entry which is preliminary data.</text>
</comment>
<gene>
    <name evidence="1" type="ORF">GCM10025782_11540</name>
</gene>
<organism evidence="1 2">
    <name type="scientific">Pedococcus ginsenosidimutans</name>
    <dbReference type="NCBI Taxonomy" id="490570"/>
    <lineage>
        <taxon>Bacteria</taxon>
        <taxon>Bacillati</taxon>
        <taxon>Actinomycetota</taxon>
        <taxon>Actinomycetes</taxon>
        <taxon>Micrococcales</taxon>
        <taxon>Intrasporangiaceae</taxon>
        <taxon>Pedococcus</taxon>
    </lineage>
</organism>
<proteinExistence type="predicted"/>
<evidence type="ECO:0000313" key="1">
    <source>
        <dbReference type="EMBL" id="GAA4716288.1"/>
    </source>
</evidence>
<dbReference type="SUPFAM" id="SSF49899">
    <property type="entry name" value="Concanavalin A-like lectins/glucanases"/>
    <property type="match status" value="1"/>
</dbReference>
<accession>A0ABP8XVP0</accession>
<dbReference type="InterPro" id="IPR013320">
    <property type="entry name" value="ConA-like_dom_sf"/>
</dbReference>